<dbReference type="AlphaFoldDB" id="A0A6L9QKZ6"/>
<dbReference type="Pfam" id="PF23359">
    <property type="entry name" value="Lsr2_DNA-bd"/>
    <property type="match status" value="1"/>
</dbReference>
<organism evidence="3 4">
    <name type="scientific">Actinomadura bangladeshensis</name>
    <dbReference type="NCBI Taxonomy" id="453573"/>
    <lineage>
        <taxon>Bacteria</taxon>
        <taxon>Bacillati</taxon>
        <taxon>Actinomycetota</taxon>
        <taxon>Actinomycetes</taxon>
        <taxon>Streptosporangiales</taxon>
        <taxon>Thermomonosporaceae</taxon>
        <taxon>Actinomadura</taxon>
    </lineage>
</organism>
<dbReference type="GO" id="GO:0003677">
    <property type="term" value="F:DNA binding"/>
    <property type="evidence" value="ECO:0007669"/>
    <property type="project" value="UniProtKB-KW"/>
</dbReference>
<dbReference type="InterPro" id="IPR045592">
    <property type="entry name" value="DUF6461"/>
</dbReference>
<evidence type="ECO:0000259" key="2">
    <source>
        <dbReference type="Pfam" id="PF23359"/>
    </source>
</evidence>
<dbReference type="InterPro" id="IPR036625">
    <property type="entry name" value="E3-bd_dom_sf"/>
</dbReference>
<evidence type="ECO:0000256" key="1">
    <source>
        <dbReference type="ARBA" id="ARBA00023125"/>
    </source>
</evidence>
<dbReference type="Pfam" id="PF20062">
    <property type="entry name" value="DUF6461"/>
    <property type="match status" value="1"/>
</dbReference>
<reference evidence="3 4" key="1">
    <citation type="submission" date="2020-01" db="EMBL/GenBank/DDBJ databases">
        <title>Insect and environment-associated Actinomycetes.</title>
        <authorList>
            <person name="Currrie C."/>
            <person name="Chevrette M."/>
            <person name="Carlson C."/>
            <person name="Stubbendieck R."/>
            <person name="Wendt-Pienkowski E."/>
        </authorList>
    </citation>
    <scope>NUCLEOTIDE SEQUENCE [LARGE SCALE GENOMIC DNA]</scope>
    <source>
        <strain evidence="3 4">SID10258</strain>
    </source>
</reference>
<evidence type="ECO:0000313" key="3">
    <source>
        <dbReference type="EMBL" id="NEA26199.1"/>
    </source>
</evidence>
<keyword evidence="1" id="KW-0238">DNA-binding</keyword>
<feature type="domain" description="Lsr2 DNA-binding" evidence="2">
    <location>
        <begin position="20"/>
        <end position="51"/>
    </location>
</feature>
<dbReference type="Gene3D" id="4.10.320.10">
    <property type="entry name" value="E3-binding domain"/>
    <property type="match status" value="1"/>
</dbReference>
<comment type="caution">
    <text evidence="3">The sequence shown here is derived from an EMBL/GenBank/DDBJ whole genome shotgun (WGS) entry which is preliminary data.</text>
</comment>
<gene>
    <name evidence="3" type="ORF">G3I70_27430</name>
</gene>
<accession>A0A6L9QKZ6</accession>
<dbReference type="GO" id="GO:0016746">
    <property type="term" value="F:acyltransferase activity"/>
    <property type="evidence" value="ECO:0007669"/>
    <property type="project" value="InterPro"/>
</dbReference>
<dbReference type="Proteomes" id="UP000475532">
    <property type="component" value="Unassembled WGS sequence"/>
</dbReference>
<dbReference type="RefSeq" id="WP_163060318.1">
    <property type="nucleotide sequence ID" value="NZ_JAAGLI010000735.1"/>
</dbReference>
<proteinExistence type="predicted"/>
<sequence>MNVSEKEWRELHKAAVRDYHGRLRAWAEQNGVPLNPRGRIPTAFHERYLQATGDDITDILAEIERLRPPRTPTAYDYLTGPEWRHFLEAASFSLIWVDRISASECLRKLTWLHPVLGGPAPLEQVMSRAVPPPGDILGAAEIGEWTLLYMPDNGGSGAVMPMAERLSADDHHAVAYWQIAAIGKERFMYWRGGELRTEFDPIFPNDRRGSQPDLLVPQMTDAGLLPVDDPGDWPRDHALKALDLADRITNGAHAGPDVISGPFLWSAPR</sequence>
<dbReference type="InterPro" id="IPR055370">
    <property type="entry name" value="Lsr2_DNA-bd"/>
</dbReference>
<evidence type="ECO:0000313" key="4">
    <source>
        <dbReference type="Proteomes" id="UP000475532"/>
    </source>
</evidence>
<dbReference type="EMBL" id="JAAGLI010000735">
    <property type="protein sequence ID" value="NEA26199.1"/>
    <property type="molecule type" value="Genomic_DNA"/>
</dbReference>
<name>A0A6L9QKZ6_9ACTN</name>
<protein>
    <recommendedName>
        <fullName evidence="2">Lsr2 DNA-binding domain-containing protein</fullName>
    </recommendedName>
</protein>